<dbReference type="Gene3D" id="3.10.450.50">
    <property type="match status" value="1"/>
</dbReference>
<dbReference type="KEGG" id="ppru:FDP22_16915"/>
<feature type="region of interest" description="Disordered" evidence="1">
    <location>
        <begin position="1"/>
        <end position="30"/>
    </location>
</feature>
<sequence>MQDPICSSSSSTSNRADRWSPSTTSSKREAAMTTEMMTVDDAHAAEIRPLVQDYFDLVHTNDLAILDRIFDGNAHLYGRSEEGEVVLWPLARYRQILAGRQSPQSLGALREDRLLALDVAAATQAFAKVRVRIGQIVFLDYLTLVKLADGWKIASKTYHRLT</sequence>
<dbReference type="OrthoDB" id="7451095at2"/>
<dbReference type="AlphaFoldDB" id="A0A5B8FZZ0"/>
<protein>
    <submittedName>
        <fullName evidence="2">Nuclear transport factor 2 family protein</fullName>
    </submittedName>
</protein>
<reference evidence="2 3" key="1">
    <citation type="submission" date="2019-06" db="EMBL/GenBank/DDBJ databases">
        <title>Genome sequence of Rhodobacteraceae bacterium D4M1.</title>
        <authorList>
            <person name="Cao J."/>
        </authorList>
    </citation>
    <scope>NUCLEOTIDE SEQUENCE [LARGE SCALE GENOMIC DNA]</scope>
    <source>
        <strain evidence="2 3">D4M1</strain>
    </source>
</reference>
<dbReference type="InterPro" id="IPR032710">
    <property type="entry name" value="NTF2-like_dom_sf"/>
</dbReference>
<evidence type="ECO:0000313" key="2">
    <source>
        <dbReference type="EMBL" id="QDL93314.1"/>
    </source>
</evidence>
<dbReference type="SUPFAM" id="SSF54427">
    <property type="entry name" value="NTF2-like"/>
    <property type="match status" value="1"/>
</dbReference>
<dbReference type="EMBL" id="CP040818">
    <property type="protein sequence ID" value="QDL93314.1"/>
    <property type="molecule type" value="Genomic_DNA"/>
</dbReference>
<dbReference type="Proteomes" id="UP000305888">
    <property type="component" value="Chromosome"/>
</dbReference>
<dbReference type="InterPro" id="IPR039437">
    <property type="entry name" value="FrzH/put_lumazine-bd"/>
</dbReference>
<accession>A0A5B8FZZ0</accession>
<organism evidence="2 3">
    <name type="scientific">Paroceanicella profunda</name>
    <dbReference type="NCBI Taxonomy" id="2579971"/>
    <lineage>
        <taxon>Bacteria</taxon>
        <taxon>Pseudomonadati</taxon>
        <taxon>Pseudomonadota</taxon>
        <taxon>Alphaproteobacteria</taxon>
        <taxon>Rhodobacterales</taxon>
        <taxon>Paracoccaceae</taxon>
        <taxon>Paroceanicella</taxon>
    </lineage>
</organism>
<keyword evidence="3" id="KW-1185">Reference proteome</keyword>
<evidence type="ECO:0000313" key="3">
    <source>
        <dbReference type="Proteomes" id="UP000305888"/>
    </source>
</evidence>
<evidence type="ECO:0000256" key="1">
    <source>
        <dbReference type="SAM" id="MobiDB-lite"/>
    </source>
</evidence>
<name>A0A5B8FZZ0_9RHOB</name>
<dbReference type="Pfam" id="PF12893">
    <property type="entry name" value="Lumazine_bd_2"/>
    <property type="match status" value="1"/>
</dbReference>
<gene>
    <name evidence="2" type="ORF">FDP22_16915</name>
</gene>
<proteinExistence type="predicted"/>